<evidence type="ECO:0000313" key="8">
    <source>
        <dbReference type="EMBL" id="PZX16900.1"/>
    </source>
</evidence>
<feature type="transmembrane region" description="Helical" evidence="7">
    <location>
        <begin position="307"/>
        <end position="328"/>
    </location>
</feature>
<dbReference type="Gene3D" id="1.20.1250.20">
    <property type="entry name" value="MFS general substrate transporter like domains"/>
    <property type="match status" value="1"/>
</dbReference>
<keyword evidence="5 7" id="KW-1133">Transmembrane helix</keyword>
<gene>
    <name evidence="8" type="ORF">LX69_01715</name>
</gene>
<accession>A0A2W7NA67</accession>
<feature type="transmembrane region" description="Helical" evidence="7">
    <location>
        <begin position="179"/>
        <end position="201"/>
    </location>
</feature>
<keyword evidence="3" id="KW-0813">Transport</keyword>
<dbReference type="SUPFAM" id="SSF103473">
    <property type="entry name" value="MFS general substrate transporter"/>
    <property type="match status" value="1"/>
</dbReference>
<dbReference type="PANTHER" id="PTHR12778:SF10">
    <property type="entry name" value="MAJOR FACILITATOR SUPERFAMILY DOMAIN-CONTAINING PROTEIN 3"/>
    <property type="match status" value="1"/>
</dbReference>
<keyword evidence="9" id="KW-1185">Reference proteome</keyword>
<feature type="transmembrane region" description="Helical" evidence="7">
    <location>
        <begin position="150"/>
        <end position="167"/>
    </location>
</feature>
<evidence type="ECO:0000313" key="9">
    <source>
        <dbReference type="Proteomes" id="UP000249239"/>
    </source>
</evidence>
<feature type="transmembrane region" description="Helical" evidence="7">
    <location>
        <begin position="81"/>
        <end position="101"/>
    </location>
</feature>
<comment type="subcellular location">
    <subcellularLocation>
        <location evidence="1">Membrane</location>
        <topology evidence="1">Multi-pass membrane protein</topology>
    </subcellularLocation>
</comment>
<feature type="transmembrane region" description="Helical" evidence="7">
    <location>
        <begin position="52"/>
        <end position="69"/>
    </location>
</feature>
<dbReference type="GO" id="GO:0016020">
    <property type="term" value="C:membrane"/>
    <property type="evidence" value="ECO:0007669"/>
    <property type="project" value="UniProtKB-SubCell"/>
</dbReference>
<evidence type="ECO:0000256" key="3">
    <source>
        <dbReference type="ARBA" id="ARBA00022448"/>
    </source>
</evidence>
<dbReference type="OrthoDB" id="9787815at2"/>
<reference evidence="8 9" key="1">
    <citation type="submission" date="2018-06" db="EMBL/GenBank/DDBJ databases">
        <title>Genomic Encyclopedia of Archaeal and Bacterial Type Strains, Phase II (KMG-II): from individual species to whole genera.</title>
        <authorList>
            <person name="Goeker M."/>
        </authorList>
    </citation>
    <scope>NUCLEOTIDE SEQUENCE [LARGE SCALE GENOMIC DNA]</scope>
    <source>
        <strain evidence="8 9">DSM 6779</strain>
    </source>
</reference>
<feature type="transmembrane region" description="Helical" evidence="7">
    <location>
        <begin position="334"/>
        <end position="359"/>
    </location>
</feature>
<organism evidence="8 9">
    <name type="scientific">Breznakibacter xylanolyticus</name>
    <dbReference type="NCBI Taxonomy" id="990"/>
    <lineage>
        <taxon>Bacteria</taxon>
        <taxon>Pseudomonadati</taxon>
        <taxon>Bacteroidota</taxon>
        <taxon>Bacteroidia</taxon>
        <taxon>Marinilabiliales</taxon>
        <taxon>Marinilabiliaceae</taxon>
        <taxon>Breznakibacter</taxon>
    </lineage>
</organism>
<dbReference type="EMBL" id="QKZK01000011">
    <property type="protein sequence ID" value="PZX16900.1"/>
    <property type="molecule type" value="Genomic_DNA"/>
</dbReference>
<dbReference type="RefSeq" id="WP_111445424.1">
    <property type="nucleotide sequence ID" value="NZ_QKZK01000011.1"/>
</dbReference>
<feature type="transmembrane region" description="Helical" evidence="7">
    <location>
        <begin position="398"/>
        <end position="419"/>
    </location>
</feature>
<dbReference type="InterPro" id="IPR036259">
    <property type="entry name" value="MFS_trans_sf"/>
</dbReference>
<feature type="transmembrane region" description="Helical" evidence="7">
    <location>
        <begin position="113"/>
        <end position="135"/>
    </location>
</feature>
<comment type="caution">
    <text evidence="8">The sequence shown here is derived from an EMBL/GenBank/DDBJ whole genome shotgun (WGS) entry which is preliminary data.</text>
</comment>
<keyword evidence="6 7" id="KW-0472">Membrane</keyword>
<evidence type="ECO:0000256" key="4">
    <source>
        <dbReference type="ARBA" id="ARBA00022692"/>
    </source>
</evidence>
<feature type="transmembrane region" description="Helical" evidence="7">
    <location>
        <begin position="371"/>
        <end position="392"/>
    </location>
</feature>
<dbReference type="InterPro" id="IPR039309">
    <property type="entry name" value="BT1"/>
</dbReference>
<dbReference type="Pfam" id="PF03092">
    <property type="entry name" value="BT1"/>
    <property type="match status" value="1"/>
</dbReference>
<evidence type="ECO:0000256" key="6">
    <source>
        <dbReference type="ARBA" id="ARBA00023136"/>
    </source>
</evidence>
<evidence type="ECO:0000256" key="2">
    <source>
        <dbReference type="ARBA" id="ARBA00007015"/>
    </source>
</evidence>
<dbReference type="InterPro" id="IPR004752">
    <property type="entry name" value="AmpG_permease/AT-1"/>
</dbReference>
<dbReference type="Proteomes" id="UP000249239">
    <property type="component" value="Unassembled WGS sequence"/>
</dbReference>
<dbReference type="AlphaFoldDB" id="A0A2W7NA67"/>
<proteinExistence type="inferred from homology"/>
<keyword evidence="4 7" id="KW-0812">Transmembrane</keyword>
<protein>
    <submittedName>
        <fullName evidence="8">PAT family beta-lactamase induction signal transducer AmpG</fullName>
    </submittedName>
</protein>
<feature type="transmembrane region" description="Helical" evidence="7">
    <location>
        <begin position="20"/>
        <end position="40"/>
    </location>
</feature>
<feature type="transmembrane region" description="Helical" evidence="7">
    <location>
        <begin position="278"/>
        <end position="300"/>
    </location>
</feature>
<comment type="similarity">
    <text evidence="2">Belongs to the major facilitator superfamily. Folate-biopterin transporter (TC 2.A.71) family.</text>
</comment>
<evidence type="ECO:0000256" key="1">
    <source>
        <dbReference type="ARBA" id="ARBA00004141"/>
    </source>
</evidence>
<sequence>MNFKTNTPTQATTRSPWTWVPSLYFAEGLPYVMIMTVSVIFYKRMGVDNSDIAFYTGWLYLPWVIKPFWSPVVEMLKTKRWWITVMQLILGAGMGCVALTIPLPSYFQLTLLFFWLTAFSSATHDIAADGFYILGLNDNQQSLFVGIRSTFYRIAMITGQGALVMLAGRLETLTGNIPLAWSVTFGGVAIIMILCGLYHLWALPKPAIDRPIAIDGSFWNGFGNTFVSFFLKKDIGLTLAFLLLFRLAESQLVKMASPFLLDATNKGGLGIDTETVGFIYGTIGLIALSAGGILGGLAASKHGLKHWLWWMTIAINVPNMVYVIMAWLQPSNLWLISAGVAIEQFGYGFGFTAFMLYMIYYSEGESQTAHFAICTGFMALGMMLPGMASGWIQEWMGYKLFFIWVMLCTIPGFILVRIIDIHKDYGKTKK</sequence>
<dbReference type="PANTHER" id="PTHR12778">
    <property type="entry name" value="SOLUTE CARRIER FAMILY 33 ACETYL-COA TRANSPORTER -RELATED"/>
    <property type="match status" value="1"/>
</dbReference>
<evidence type="ECO:0000256" key="7">
    <source>
        <dbReference type="SAM" id="Phobius"/>
    </source>
</evidence>
<evidence type="ECO:0000256" key="5">
    <source>
        <dbReference type="ARBA" id="ARBA00022989"/>
    </source>
</evidence>
<name>A0A2W7NA67_9BACT</name>